<accession>A0ABR3C3U8</accession>
<organism evidence="3 4">
    <name type="scientific">Cryptococcus tetragattii IND107</name>
    <dbReference type="NCBI Taxonomy" id="1296105"/>
    <lineage>
        <taxon>Eukaryota</taxon>
        <taxon>Fungi</taxon>
        <taxon>Dikarya</taxon>
        <taxon>Basidiomycota</taxon>
        <taxon>Agaricomycotina</taxon>
        <taxon>Tremellomycetes</taxon>
        <taxon>Tremellales</taxon>
        <taxon>Cryptococcaceae</taxon>
        <taxon>Cryptococcus</taxon>
        <taxon>Cryptococcus gattii species complex</taxon>
    </lineage>
</organism>
<comment type="caution">
    <text evidence="3">The sequence shown here is derived from an EMBL/GenBank/DDBJ whole genome shotgun (WGS) entry which is preliminary data.</text>
</comment>
<keyword evidence="1" id="KW-0472">Membrane</keyword>
<keyword evidence="1" id="KW-0812">Transmembrane</keyword>
<feature type="signal peptide" evidence="2">
    <location>
        <begin position="1"/>
        <end position="17"/>
    </location>
</feature>
<gene>
    <name evidence="3" type="ORF">I308_100107</name>
</gene>
<keyword evidence="1" id="KW-1133">Transmembrane helix</keyword>
<evidence type="ECO:0000256" key="2">
    <source>
        <dbReference type="SAM" id="SignalP"/>
    </source>
</evidence>
<dbReference type="EMBL" id="ATAM02000001">
    <property type="protein sequence ID" value="KAL0255310.1"/>
    <property type="molecule type" value="Genomic_DNA"/>
</dbReference>
<dbReference type="RefSeq" id="XP_066616587.1">
    <property type="nucleotide sequence ID" value="XM_066754686.1"/>
</dbReference>
<dbReference type="GeneID" id="91986965"/>
<evidence type="ECO:0000313" key="3">
    <source>
        <dbReference type="EMBL" id="KAL0255310.1"/>
    </source>
</evidence>
<reference evidence="3 4" key="2">
    <citation type="submission" date="2024-01" db="EMBL/GenBank/DDBJ databases">
        <title>Comparative genomics of Cryptococcus and Kwoniella reveals pathogenesis evolution and contrasting modes of karyotype evolution via chromosome fusion or intercentromeric recombination.</title>
        <authorList>
            <person name="Coelho M.A."/>
            <person name="David-Palma M."/>
            <person name="Shea T."/>
            <person name="Bowers K."/>
            <person name="Mcginley-Smith S."/>
            <person name="Mohammad A.W."/>
            <person name="Gnirke A."/>
            <person name="Yurkov A.M."/>
            <person name="Nowrousian M."/>
            <person name="Sun S."/>
            <person name="Cuomo C.A."/>
            <person name="Heitman J."/>
        </authorList>
    </citation>
    <scope>NUCLEOTIDE SEQUENCE [LARGE SCALE GENOMIC DNA]</scope>
    <source>
        <strain evidence="3 4">IND107</strain>
    </source>
</reference>
<reference evidence="4" key="1">
    <citation type="submission" date="2015-01" db="EMBL/GenBank/DDBJ databases">
        <title>The Genome Sequence of Cryptococcus gattii MMRL2647.</title>
        <authorList>
            <consortium name="The Broad Institute Genomics Platform"/>
            <person name="Cuomo C."/>
            <person name="Litvintseva A."/>
            <person name="Chen Y."/>
            <person name="Heitman J."/>
            <person name="Sun S."/>
            <person name="Springer D."/>
            <person name="Dromer F."/>
            <person name="Young S."/>
            <person name="Zeng Q."/>
            <person name="Gargeya S."/>
            <person name="Abouelleil A."/>
            <person name="Alvarado L."/>
            <person name="Chapman S.B."/>
            <person name="Gainer-Dewar J."/>
            <person name="Goldberg J."/>
            <person name="Griggs A."/>
            <person name="Gujja S."/>
            <person name="Hansen M."/>
            <person name="Howarth C."/>
            <person name="Imamovic A."/>
            <person name="Larimer J."/>
            <person name="Murphy C."/>
            <person name="Naylor J."/>
            <person name="Pearson M."/>
            <person name="Priest M."/>
            <person name="Roberts A."/>
            <person name="Saif S."/>
            <person name="Shea T."/>
            <person name="Sykes S."/>
            <person name="Wortman J."/>
            <person name="Nusbaum C."/>
            <person name="Birren B."/>
        </authorList>
    </citation>
    <scope>NUCLEOTIDE SEQUENCE [LARGE SCALE GENOMIC DNA]</scope>
    <source>
        <strain evidence="4">IND107</strain>
    </source>
</reference>
<sequence>MRIYQLIPLLFAVPSFGSLFGSDSSSSTTSATSSSSSSTTSSDEVAFLQTLQAAEISSMSCLITLVNMTTSSLGSCLALTSLADLISNPSASPSSSGGQDFSGQLSTYLGTVCSSTCNESDLKDGKNQLAAVCDTKNTLVSVLGAVLDNYSSSYRTLACHVYYNGTSERCLPSTLNTSTTANSNTFFDALVSGSSSDLEGYQDSVFTQAGCTGCMYEMFKAAQYTIPNIRGKTLTETFANHLKNDCPSLEDGGDNSTGSIDWSDVDDEQIPDSLEVSQNTQTTTSAAVRRGVGIGVGVVWMAGVGVAGTIWMLRSIV</sequence>
<proteinExistence type="predicted"/>
<name>A0ABR3C3U8_9TREE</name>
<protein>
    <submittedName>
        <fullName evidence="3">Uncharacterized protein</fullName>
    </submittedName>
</protein>
<feature type="transmembrane region" description="Helical" evidence="1">
    <location>
        <begin position="292"/>
        <end position="313"/>
    </location>
</feature>
<feature type="chain" id="PRO_5046027519" evidence="2">
    <location>
        <begin position="18"/>
        <end position="317"/>
    </location>
</feature>
<dbReference type="Proteomes" id="UP000054399">
    <property type="component" value="Unassembled WGS sequence"/>
</dbReference>
<evidence type="ECO:0000256" key="1">
    <source>
        <dbReference type="SAM" id="Phobius"/>
    </source>
</evidence>
<evidence type="ECO:0000313" key="4">
    <source>
        <dbReference type="Proteomes" id="UP000054399"/>
    </source>
</evidence>
<keyword evidence="4" id="KW-1185">Reference proteome</keyword>
<keyword evidence="2" id="KW-0732">Signal</keyword>